<feature type="signal peptide" evidence="1">
    <location>
        <begin position="1"/>
        <end position="20"/>
    </location>
</feature>
<proteinExistence type="predicted"/>
<evidence type="ECO:0000256" key="1">
    <source>
        <dbReference type="SAM" id="SignalP"/>
    </source>
</evidence>
<dbReference type="KEGG" id="bban:J4G43_021700"/>
<dbReference type="RefSeq" id="WP_208086231.1">
    <property type="nucleotide sequence ID" value="NZ_CP086136.1"/>
</dbReference>
<name>A0A939M6L2_9BRAD</name>
<evidence type="ECO:0000313" key="3">
    <source>
        <dbReference type="EMBL" id="UEM16594.1"/>
    </source>
</evidence>
<reference evidence="2" key="1">
    <citation type="submission" date="2021-03" db="EMBL/GenBank/DDBJ databases">
        <title>Whole Genome Sequence of Bradyrhizobium sp. Strain 144S4.</title>
        <authorList>
            <person name="Bromfield E.S.P."/>
            <person name="Cloutier S."/>
        </authorList>
    </citation>
    <scope>NUCLEOTIDE SEQUENCE [LARGE SCALE GENOMIC DNA]</scope>
    <source>
        <strain evidence="2">144S4</strain>
    </source>
</reference>
<gene>
    <name evidence="3" type="ORF">J4G43_021700</name>
    <name evidence="2" type="ORF">J4G43_23750</name>
</gene>
<dbReference type="AlphaFoldDB" id="A0A939M6L2"/>
<feature type="chain" id="PRO_5036783763" evidence="1">
    <location>
        <begin position="21"/>
        <end position="131"/>
    </location>
</feature>
<accession>A0A939M6L2</accession>
<dbReference type="Proteomes" id="UP000664702">
    <property type="component" value="Chromosome"/>
</dbReference>
<organism evidence="2">
    <name type="scientific">Bradyrhizobium barranii subsp. barranii</name>
    <dbReference type="NCBI Taxonomy" id="2823807"/>
    <lineage>
        <taxon>Bacteria</taxon>
        <taxon>Pseudomonadati</taxon>
        <taxon>Pseudomonadota</taxon>
        <taxon>Alphaproteobacteria</taxon>
        <taxon>Hyphomicrobiales</taxon>
        <taxon>Nitrobacteraceae</taxon>
        <taxon>Bradyrhizobium</taxon>
        <taxon>Bradyrhizobium barranii</taxon>
    </lineage>
</organism>
<protein>
    <submittedName>
        <fullName evidence="2">Uncharacterized protein</fullName>
    </submittedName>
</protein>
<keyword evidence="1" id="KW-0732">Signal</keyword>
<evidence type="ECO:0000313" key="4">
    <source>
        <dbReference type="Proteomes" id="UP000664702"/>
    </source>
</evidence>
<reference evidence="3 4" key="2">
    <citation type="journal article" date="2022" name="Int. J. Syst. Evol. Microbiol.">
        <title>Strains of Bradyrhizobium barranii sp. nov. associated with legumes native to Canada are symbionts of soybeans and belong to different subspecies (subsp. barranii subsp. nov. and subsp. apii subsp. nov.) and symbiovars (sv. glycinearum and sv. septentrionale).</title>
        <authorList>
            <person name="Bromfield E.S.P."/>
            <person name="Cloutier S."/>
            <person name="Wasai-Hara S."/>
            <person name="Minamisawa K."/>
        </authorList>
    </citation>
    <scope>NUCLEOTIDE SEQUENCE [LARGE SCALE GENOMIC DNA]</scope>
    <source>
        <strain evidence="3 4">144S4</strain>
    </source>
</reference>
<dbReference type="EMBL" id="JAGEMI010000001">
    <property type="protein sequence ID" value="MBO1863818.1"/>
    <property type="molecule type" value="Genomic_DNA"/>
</dbReference>
<dbReference type="EMBL" id="CP086136">
    <property type="protein sequence ID" value="UEM16594.1"/>
    <property type="molecule type" value="Genomic_DNA"/>
</dbReference>
<evidence type="ECO:0000313" key="2">
    <source>
        <dbReference type="EMBL" id="MBO1863818.1"/>
    </source>
</evidence>
<sequence length="131" mass="14454">MKVFLSVFLAIMAALFVAKLLDDPPDTQTTNGPAPRSVRPARHLASPNFRVRVRKSNMGGASFLVRILDVQSANDDPVLVKTVSINENKDCTENPNKTLALGETITLLAEFCDPIKVRIVTDRGEVTYHFD</sequence>